<reference evidence="2" key="1">
    <citation type="submission" date="2021-02" db="EMBL/GenBank/DDBJ databases">
        <authorList>
            <person name="Dougan E. K."/>
            <person name="Rhodes N."/>
            <person name="Thang M."/>
            <person name="Chan C."/>
        </authorList>
    </citation>
    <scope>NUCLEOTIDE SEQUENCE</scope>
</reference>
<dbReference type="EMBL" id="CAJNIZ010001287">
    <property type="protein sequence ID" value="CAE7187751.1"/>
    <property type="molecule type" value="Genomic_DNA"/>
</dbReference>
<proteinExistence type="predicted"/>
<evidence type="ECO:0000313" key="3">
    <source>
        <dbReference type="Proteomes" id="UP000649617"/>
    </source>
</evidence>
<comment type="caution">
    <text evidence="2">The sequence shown here is derived from an EMBL/GenBank/DDBJ whole genome shotgun (WGS) entry which is preliminary data.</text>
</comment>
<evidence type="ECO:0000313" key="2">
    <source>
        <dbReference type="EMBL" id="CAE7187751.1"/>
    </source>
</evidence>
<name>A0A812IVQ0_SYMPI</name>
<accession>A0A812IVQ0</accession>
<keyword evidence="3" id="KW-1185">Reference proteome</keyword>
<feature type="region of interest" description="Disordered" evidence="1">
    <location>
        <begin position="1"/>
        <end position="20"/>
    </location>
</feature>
<organism evidence="2 3">
    <name type="scientific">Symbiodinium pilosum</name>
    <name type="common">Dinoflagellate</name>
    <dbReference type="NCBI Taxonomy" id="2952"/>
    <lineage>
        <taxon>Eukaryota</taxon>
        <taxon>Sar</taxon>
        <taxon>Alveolata</taxon>
        <taxon>Dinophyceae</taxon>
        <taxon>Suessiales</taxon>
        <taxon>Symbiodiniaceae</taxon>
        <taxon>Symbiodinium</taxon>
    </lineage>
</organism>
<sequence length="348" mass="39116">WLTHQESMAGPPSTIPAKGISSPATRAGLLLNELQYSPEPVLDSVLQLLQFAYEQDPGRPGTGRENLILFILRLAVRVESHAKLVLQRARGATTGVGARQVAPRQDKLEILQERVKLLSGVLRNAGLEMMLQWASQAVKRKPRKLDTAARVHAHIAFLFKNHQPENVRDVSLFMASQVFVIMNSFKPSSKRSSSSHLLGVGEFELFDVFERWRTPVATWLREHVKEAAIVMENVERVVTCKGTADITMPDANRVWREMPHEPGNWASSPIRTEHSPDTAVPGETYRQWLLRTYHKTSEGSGAEIVVSVNQGRYHCRDAGLQLLPERVLLAPHLQEAWSRQVARSAKLR</sequence>
<feature type="non-terminal residue" evidence="2">
    <location>
        <position position="348"/>
    </location>
</feature>
<evidence type="ECO:0000256" key="1">
    <source>
        <dbReference type="SAM" id="MobiDB-lite"/>
    </source>
</evidence>
<protein>
    <submittedName>
        <fullName evidence="2">Uncharacterized protein</fullName>
    </submittedName>
</protein>
<dbReference type="AlphaFoldDB" id="A0A812IVQ0"/>
<dbReference type="OrthoDB" id="2684236at2759"/>
<dbReference type="Proteomes" id="UP000649617">
    <property type="component" value="Unassembled WGS sequence"/>
</dbReference>
<gene>
    <name evidence="2" type="ORF">SPIL2461_LOCUS1348</name>
</gene>